<dbReference type="Gene3D" id="3.40.50.300">
    <property type="entry name" value="P-loop containing nucleotide triphosphate hydrolases"/>
    <property type="match status" value="1"/>
</dbReference>
<dbReference type="PROSITE" id="PS50893">
    <property type="entry name" value="ABC_TRANSPORTER_2"/>
    <property type="match status" value="1"/>
</dbReference>
<keyword evidence="4" id="KW-0067">ATP-binding</keyword>
<evidence type="ECO:0000313" key="7">
    <source>
        <dbReference type="Proteomes" id="UP000185744"/>
    </source>
</evidence>
<dbReference type="SMART" id="SM00382">
    <property type="entry name" value="AAA"/>
    <property type="match status" value="1"/>
</dbReference>
<dbReference type="Pfam" id="PF00005">
    <property type="entry name" value="ABC_tran"/>
    <property type="match status" value="1"/>
</dbReference>
<name>A0A1Q6DSF3_METT1</name>
<dbReference type="InterPro" id="IPR025302">
    <property type="entry name" value="DrrA1/2-like_C"/>
</dbReference>
<accession>A0A1Q6DSF3</accession>
<dbReference type="SUPFAM" id="SSF52540">
    <property type="entry name" value="P-loop containing nucleoside triphosphate hydrolases"/>
    <property type="match status" value="1"/>
</dbReference>
<dbReference type="STRING" id="1903181.BTN85_1954"/>
<dbReference type="AlphaFoldDB" id="A0A1Q6DSF3"/>
<comment type="caution">
    <text evidence="6">The sequence shown here is derived from an EMBL/GenBank/DDBJ whole genome shotgun (WGS) entry which is preliminary data.</text>
</comment>
<sequence length="300" mass="33420">MKNAIETRGLTKSYDGIEALREVDLSVGSGEVFGFLGPNGAGKTTTIRILLDFIRPDSGEAEVLGLDAQENSLDIRKNIGYLPEVSNVYSRLTGFKHLKFAKETKNADTDISKVLERVGLFHDADKRAGTYSKGMKQRLCLGIALVGEPELFILDEPTTGLDPNGARMVREIVKEEKDRGATVFFSSHILEQVEKVSDRVGILKDGKIVAEDTIEGLRERTGRSSYMRIEVNEVPDLRELEGMEGVKSVEVEDNVIEIEAGRDVVRSEIFEVIERENTRIIDLRTKESSLDDIFAILTEK</sequence>
<protein>
    <submittedName>
        <fullName evidence="6">ABC-type multidrug transport system, ATPase component CcmA</fullName>
    </submittedName>
</protein>
<evidence type="ECO:0000256" key="3">
    <source>
        <dbReference type="ARBA" id="ARBA00022741"/>
    </source>
</evidence>
<dbReference type="CDD" id="cd03230">
    <property type="entry name" value="ABC_DR_subfamily_A"/>
    <property type="match status" value="1"/>
</dbReference>
<dbReference type="InterPro" id="IPR003593">
    <property type="entry name" value="AAA+_ATPase"/>
</dbReference>
<keyword evidence="7" id="KW-1185">Reference proteome</keyword>
<dbReference type="PANTHER" id="PTHR42711">
    <property type="entry name" value="ABC TRANSPORTER ATP-BINDING PROTEIN"/>
    <property type="match status" value="1"/>
</dbReference>
<keyword evidence="2" id="KW-0813">Transport</keyword>
<evidence type="ECO:0000256" key="1">
    <source>
        <dbReference type="ARBA" id="ARBA00005417"/>
    </source>
</evidence>
<dbReference type="InParanoid" id="A0A1Q6DSF3"/>
<dbReference type="GO" id="GO:0005524">
    <property type="term" value="F:ATP binding"/>
    <property type="evidence" value="ECO:0007669"/>
    <property type="project" value="UniProtKB-KW"/>
</dbReference>
<keyword evidence="3" id="KW-0547">Nucleotide-binding</keyword>
<dbReference type="InterPro" id="IPR003439">
    <property type="entry name" value="ABC_transporter-like_ATP-bd"/>
</dbReference>
<dbReference type="EMBL" id="MSDW01000002">
    <property type="protein sequence ID" value="OKY77304.1"/>
    <property type="molecule type" value="Genomic_DNA"/>
</dbReference>
<dbReference type="GO" id="GO:0016887">
    <property type="term" value="F:ATP hydrolysis activity"/>
    <property type="evidence" value="ECO:0007669"/>
    <property type="project" value="InterPro"/>
</dbReference>
<dbReference type="PROSITE" id="PS00211">
    <property type="entry name" value="ABC_TRANSPORTER_1"/>
    <property type="match status" value="1"/>
</dbReference>
<reference evidence="6" key="1">
    <citation type="submission" date="2016-12" db="EMBL/GenBank/DDBJ databases">
        <title>Discovery of methanogenic haloarchaea.</title>
        <authorList>
            <person name="Sorokin D.Y."/>
            <person name="Makarova K.S."/>
            <person name="Abbas B."/>
            <person name="Ferrer M."/>
            <person name="Golyshin P.N."/>
        </authorList>
    </citation>
    <scope>NUCLEOTIDE SEQUENCE [LARGE SCALE GENOMIC DNA]</scope>
    <source>
        <strain evidence="6">HMET1</strain>
    </source>
</reference>
<gene>
    <name evidence="6" type="ORF">BTN85_1954</name>
</gene>
<evidence type="ECO:0000256" key="2">
    <source>
        <dbReference type="ARBA" id="ARBA00022448"/>
    </source>
</evidence>
<dbReference type="PANTHER" id="PTHR42711:SF5">
    <property type="entry name" value="ABC TRANSPORTER ATP-BINDING PROTEIN NATA"/>
    <property type="match status" value="1"/>
</dbReference>
<organism evidence="6 7">
    <name type="scientific">Methanohalarchaeum thermophilum</name>
    <dbReference type="NCBI Taxonomy" id="1903181"/>
    <lineage>
        <taxon>Archaea</taxon>
        <taxon>Methanobacteriati</taxon>
        <taxon>Methanobacteriota</taxon>
        <taxon>Methanonatronarchaeia</taxon>
        <taxon>Methanonatronarchaeales</taxon>
        <taxon>Methanonatronarchaeaceae</taxon>
        <taxon>Candidatus Methanohalarchaeum</taxon>
    </lineage>
</organism>
<dbReference type="InterPro" id="IPR050763">
    <property type="entry name" value="ABC_transporter_ATP-binding"/>
</dbReference>
<dbReference type="InterPro" id="IPR017871">
    <property type="entry name" value="ABC_transporter-like_CS"/>
</dbReference>
<evidence type="ECO:0000313" key="6">
    <source>
        <dbReference type="EMBL" id="OKY77304.1"/>
    </source>
</evidence>
<dbReference type="Pfam" id="PF13732">
    <property type="entry name" value="DrrA1-3_C"/>
    <property type="match status" value="1"/>
</dbReference>
<evidence type="ECO:0000259" key="5">
    <source>
        <dbReference type="PROSITE" id="PS50893"/>
    </source>
</evidence>
<dbReference type="InterPro" id="IPR027417">
    <property type="entry name" value="P-loop_NTPase"/>
</dbReference>
<dbReference type="FunCoup" id="A0A1Q6DSF3">
    <property type="interactions" value="13"/>
</dbReference>
<comment type="similarity">
    <text evidence="1">Belongs to the ABC transporter superfamily.</text>
</comment>
<dbReference type="Proteomes" id="UP000185744">
    <property type="component" value="Unassembled WGS sequence"/>
</dbReference>
<feature type="domain" description="ABC transporter" evidence="5">
    <location>
        <begin position="5"/>
        <end position="230"/>
    </location>
</feature>
<evidence type="ECO:0000256" key="4">
    <source>
        <dbReference type="ARBA" id="ARBA00022840"/>
    </source>
</evidence>
<proteinExistence type="inferred from homology"/>